<organism evidence="1 2">
    <name type="scientific">Conchiformibius steedae</name>
    <dbReference type="NCBI Taxonomy" id="153493"/>
    <lineage>
        <taxon>Bacteria</taxon>
        <taxon>Pseudomonadati</taxon>
        <taxon>Pseudomonadota</taxon>
        <taxon>Betaproteobacteria</taxon>
        <taxon>Neisseriales</taxon>
        <taxon>Neisseriaceae</taxon>
        <taxon>Conchiformibius</taxon>
    </lineage>
</organism>
<protein>
    <submittedName>
        <fullName evidence="1">Uncharacterized protein</fullName>
    </submittedName>
</protein>
<accession>A0A3P2A5C3</accession>
<dbReference type="AlphaFoldDB" id="A0A3P2A5C3"/>
<name>A0A3P2A5C3_9NEIS</name>
<gene>
    <name evidence="1" type="ORF">EII21_10610</name>
</gene>
<dbReference type="EMBL" id="RQYC01000030">
    <property type="protein sequence ID" value="RRD88863.1"/>
    <property type="molecule type" value="Genomic_DNA"/>
</dbReference>
<evidence type="ECO:0000313" key="2">
    <source>
        <dbReference type="Proteomes" id="UP000269923"/>
    </source>
</evidence>
<sequence>MILFRLPKGQNGILTKFRFVWFAKLHTAQADWVFRLRRVRLGTRPRVCHHLIFPYNIQS</sequence>
<dbReference type="Proteomes" id="UP000269923">
    <property type="component" value="Unassembled WGS sequence"/>
</dbReference>
<reference evidence="1 2" key="1">
    <citation type="submission" date="2018-11" db="EMBL/GenBank/DDBJ databases">
        <title>Genomes From Bacteria Associated with the Canine Oral Cavity: a Test Case for Automated Genome-Based Taxonomic Assignment.</title>
        <authorList>
            <person name="Coil D.A."/>
            <person name="Jospin G."/>
            <person name="Darling A.E."/>
            <person name="Wallis C."/>
            <person name="Davis I.J."/>
            <person name="Harris S."/>
            <person name="Eisen J.A."/>
            <person name="Holcombe L.J."/>
            <person name="O'Flynn C."/>
        </authorList>
    </citation>
    <scope>NUCLEOTIDE SEQUENCE [LARGE SCALE GENOMIC DNA]</scope>
    <source>
        <strain evidence="1 2">COT-280</strain>
    </source>
</reference>
<evidence type="ECO:0000313" key="1">
    <source>
        <dbReference type="EMBL" id="RRD88863.1"/>
    </source>
</evidence>
<proteinExistence type="predicted"/>
<keyword evidence="2" id="KW-1185">Reference proteome</keyword>
<comment type="caution">
    <text evidence="1">The sequence shown here is derived from an EMBL/GenBank/DDBJ whole genome shotgun (WGS) entry which is preliminary data.</text>
</comment>